<keyword evidence="2 4" id="KW-0863">Zinc-finger</keyword>
<keyword evidence="6" id="KW-0472">Membrane</keyword>
<keyword evidence="6" id="KW-0812">Transmembrane</keyword>
<evidence type="ECO:0000313" key="9">
    <source>
        <dbReference type="EMBL" id="JAT50912.1"/>
    </source>
</evidence>
<feature type="transmembrane region" description="Helical" evidence="6">
    <location>
        <begin position="47"/>
        <end position="72"/>
    </location>
</feature>
<evidence type="ECO:0000313" key="8">
    <source>
        <dbReference type="EMBL" id="JAT49421.1"/>
    </source>
</evidence>
<dbReference type="AlphaFoldDB" id="A0A1D1Y8G7"/>
<dbReference type="EMBL" id="GDJX01018515">
    <property type="protein sequence ID" value="JAT49421.1"/>
    <property type="molecule type" value="Transcribed_RNA"/>
</dbReference>
<gene>
    <name evidence="9" type="primary">ATL79_2</name>
    <name evidence="8" type="synonym">ATL79_3</name>
    <name evidence="8" type="ORF">g.18754</name>
    <name evidence="9" type="ORF">g.18755</name>
</gene>
<dbReference type="SUPFAM" id="SSF57850">
    <property type="entry name" value="RING/U-box"/>
    <property type="match status" value="1"/>
</dbReference>
<evidence type="ECO:0000256" key="3">
    <source>
        <dbReference type="ARBA" id="ARBA00022833"/>
    </source>
</evidence>
<keyword evidence="1" id="KW-0479">Metal-binding</keyword>
<reference evidence="9" key="1">
    <citation type="submission" date="2015-07" db="EMBL/GenBank/DDBJ databases">
        <title>Transcriptome Assembly of Anthurium amnicola.</title>
        <authorList>
            <person name="Suzuki J."/>
        </authorList>
    </citation>
    <scope>NUCLEOTIDE SEQUENCE</scope>
</reference>
<keyword evidence="3" id="KW-0862">Zinc</keyword>
<proteinExistence type="predicted"/>
<dbReference type="Pfam" id="PF17123">
    <property type="entry name" value="zf-RING_11"/>
    <property type="match status" value="1"/>
</dbReference>
<protein>
    <submittedName>
        <fullName evidence="9">RING-H2 finger protein ATL79</fullName>
    </submittedName>
</protein>
<feature type="domain" description="RING-type" evidence="7">
    <location>
        <begin position="118"/>
        <end position="172"/>
    </location>
</feature>
<evidence type="ECO:0000256" key="6">
    <source>
        <dbReference type="SAM" id="Phobius"/>
    </source>
</evidence>
<dbReference type="Gene3D" id="3.30.40.10">
    <property type="entry name" value="Zinc/RING finger domain, C3HC4 (zinc finger)"/>
    <property type="match status" value="1"/>
</dbReference>
<dbReference type="InterPro" id="IPR001841">
    <property type="entry name" value="Znf_RING"/>
</dbReference>
<evidence type="ECO:0000256" key="5">
    <source>
        <dbReference type="SAM" id="MobiDB-lite"/>
    </source>
</evidence>
<dbReference type="InterPro" id="IPR013083">
    <property type="entry name" value="Znf_RING/FYVE/PHD"/>
</dbReference>
<evidence type="ECO:0000256" key="4">
    <source>
        <dbReference type="PROSITE-ProRule" id="PRU00175"/>
    </source>
</evidence>
<dbReference type="EMBL" id="GDJX01017024">
    <property type="protein sequence ID" value="JAT50912.1"/>
    <property type="molecule type" value="Transcribed_RNA"/>
</dbReference>
<dbReference type="PROSITE" id="PS50089">
    <property type="entry name" value="ZF_RING_2"/>
    <property type="match status" value="1"/>
</dbReference>
<dbReference type="GO" id="GO:0008270">
    <property type="term" value="F:zinc ion binding"/>
    <property type="evidence" value="ECO:0007669"/>
    <property type="project" value="UniProtKB-KW"/>
</dbReference>
<evidence type="ECO:0000256" key="1">
    <source>
        <dbReference type="ARBA" id="ARBA00022723"/>
    </source>
</evidence>
<accession>A0A1D1Y8G7</accession>
<evidence type="ECO:0000256" key="2">
    <source>
        <dbReference type="ARBA" id="ARBA00022771"/>
    </source>
</evidence>
<dbReference type="PANTHER" id="PTHR45798:SF88">
    <property type="entry name" value="RING-H2 FINGER PROTEIN ATL61-RELATED"/>
    <property type="match status" value="1"/>
</dbReference>
<dbReference type="PANTHER" id="PTHR45798">
    <property type="entry name" value="RING-H2 FINGER PROTEIN ATL61-RELATED-RELATED"/>
    <property type="match status" value="1"/>
</dbReference>
<evidence type="ECO:0000259" key="7">
    <source>
        <dbReference type="PROSITE" id="PS50089"/>
    </source>
</evidence>
<feature type="region of interest" description="Disordered" evidence="5">
    <location>
        <begin position="1"/>
        <end position="35"/>
    </location>
</feature>
<dbReference type="InterPro" id="IPR052788">
    <property type="entry name" value="RING-type_E3_ligase_ATL"/>
</dbReference>
<dbReference type="SMART" id="SM00184">
    <property type="entry name" value="RING"/>
    <property type="match status" value="1"/>
</dbReference>
<organism evidence="9">
    <name type="scientific">Anthurium amnicola</name>
    <dbReference type="NCBI Taxonomy" id="1678845"/>
    <lineage>
        <taxon>Eukaryota</taxon>
        <taxon>Viridiplantae</taxon>
        <taxon>Streptophyta</taxon>
        <taxon>Embryophyta</taxon>
        <taxon>Tracheophyta</taxon>
        <taxon>Spermatophyta</taxon>
        <taxon>Magnoliopsida</taxon>
        <taxon>Liliopsida</taxon>
        <taxon>Araceae</taxon>
        <taxon>Pothoideae</taxon>
        <taxon>Potheae</taxon>
        <taxon>Anthurium</taxon>
    </lineage>
</organism>
<keyword evidence="6" id="KW-1133">Transmembrane helix</keyword>
<sequence length="187" mass="19067">MSSSELVIAPAPTSGCRSRKAGATANSSSGSEEWGPVRNAATNGANMALVAGILLFAFVVGLLFVGTIKFLLHRRGSSRSPLASDPEKSGGKRAAACAWAPTVYAAGATALAGAGADCAICLAEFADGDVLMVLPACRHGFHAECVETWLAPRAAPSECPPVEAALCCPVCRASCLPREDSPESETC</sequence>
<name>A0A1D1Y8G7_9ARAE</name>